<protein>
    <recommendedName>
        <fullName evidence="3">Restriction endonuclease</fullName>
    </recommendedName>
</protein>
<reference evidence="1 2" key="1">
    <citation type="submission" date="2024-09" db="EMBL/GenBank/DDBJ databases">
        <authorList>
            <person name="Sun Q."/>
            <person name="Mori K."/>
        </authorList>
    </citation>
    <scope>NUCLEOTIDE SEQUENCE [LARGE SCALE GENOMIC DNA]</scope>
    <source>
        <strain evidence="1 2">JCM 9626</strain>
    </source>
</reference>
<accession>A0ABV5KCB1</accession>
<comment type="caution">
    <text evidence="1">The sequence shown here is derived from an EMBL/GenBank/DDBJ whole genome shotgun (WGS) entry which is preliminary data.</text>
</comment>
<gene>
    <name evidence="1" type="ORF">ACFFRI_11700</name>
</gene>
<dbReference type="EMBL" id="JBHMDG010000012">
    <property type="protein sequence ID" value="MFB9313708.1"/>
    <property type="molecule type" value="Genomic_DNA"/>
</dbReference>
<name>A0ABV5KCB1_9ACTN</name>
<keyword evidence="2" id="KW-1185">Reference proteome</keyword>
<dbReference type="RefSeq" id="WP_140007697.1">
    <property type="nucleotide sequence ID" value="NZ_JBHMDG010000012.1"/>
</dbReference>
<evidence type="ECO:0008006" key="3">
    <source>
        <dbReference type="Google" id="ProtNLM"/>
    </source>
</evidence>
<evidence type="ECO:0000313" key="1">
    <source>
        <dbReference type="EMBL" id="MFB9313708.1"/>
    </source>
</evidence>
<proteinExistence type="predicted"/>
<sequence>MTETPPDMQPVVQPHAVSVMRTRVEGSWAPASSDSNLAAPPPQGRPAFAPAGADLDLRLGWDRFEQFVFALMRRTHGARDFQFRRYGVQGQAQHGIDLAGRMPDGSWLVAQCKDYIAFTASDLRSAVETFAVGTRPFGAQTFIVVTSASTQTTQCADELAVLQEEHPDLVLDLWGSEQINERLRDLPDVVGRFWTRETADAFCTGAPLPGIPAPPLDRQQRAERILLGPLSTTDVAPVLREAEALIGSDPVRSAQLFGEVAQRLHDDHFLGHAFVLRRRQLEVLASAARPEDAVALAGGLTATALMRGDRDAASELARRVRAIAEQTAETSTAEQARHVQLIEAAVYDALRPIDGPSRLEAALPPTPDAPNPPYHSTLVLLLAEDMLATDPGRLSHIDVHIQTAIADAAAREPDSDLLLQLRLVRAEYDADERLDLNIKARRYQVPRRAAALIASREARRCANDGRTEDALDGWRDAVSHGIESDLDREAAGWLYSIRALNSRYGPLTDHIDDEHRLAQALRATATGTYLHRVRSPREAAMAALVSDRPIESVLHARRWLIDACITGAWASEVEAITFLADRYAQNREPLRAALLYQRAGDGKKIVALAEALGDTPLPFGPLADQPWWVASTILKQVSAQEDLLPAEVVRALLRSSIALARRGQVGELIDSPFGHLATQSIKTTCELAHRGSSEQAVEVLELLAPYVERQPNHGWSTDKPQAGCCVPIAIEHPTLAYLALTRLIALAAAGSQDAQKALLHDQVRPLITGDDADQILPPTYISTITPSEREDLRSRIIRLAEEGQYLSDVALQTIVPDHDIVQHRARVARDRILNREDPRPGVTTFGTGIPSDSYLVSLLPVDESQPCLDKLLFIATDPREAALNRQDALIGARNLVIDQAPGARAAAFETAWMLLSEAPGPSALDQFTGTPHPLSALQVSMGSASLRGEALRLAHAAIAHDGDPEQERRILRAAIDLFNSTEGRDHYCAALTIHQLPHDVTTSVDAALLASRDQNVLRQVAATLTVREPDRYVEVLLAQAHDHAHQVRRTLAEAIARLDVPLPPPLAAIRDILITDIRHSVRRCFDRPSVEGA</sequence>
<dbReference type="Proteomes" id="UP001589750">
    <property type="component" value="Unassembled WGS sequence"/>
</dbReference>
<organism evidence="1 2">
    <name type="scientific">Nocardioides plantarum</name>
    <dbReference type="NCBI Taxonomy" id="29299"/>
    <lineage>
        <taxon>Bacteria</taxon>
        <taxon>Bacillati</taxon>
        <taxon>Actinomycetota</taxon>
        <taxon>Actinomycetes</taxon>
        <taxon>Propionibacteriales</taxon>
        <taxon>Nocardioidaceae</taxon>
        <taxon>Nocardioides</taxon>
    </lineage>
</organism>
<evidence type="ECO:0000313" key="2">
    <source>
        <dbReference type="Proteomes" id="UP001589750"/>
    </source>
</evidence>